<comment type="caution">
    <text evidence="2">The sequence shown here is derived from an EMBL/GenBank/DDBJ whole genome shotgun (WGS) entry which is preliminary data.</text>
</comment>
<feature type="compositionally biased region" description="Low complexity" evidence="1">
    <location>
        <begin position="216"/>
        <end position="234"/>
    </location>
</feature>
<dbReference type="EMBL" id="MIGC01000290">
    <property type="protein sequence ID" value="PHJ25406.1"/>
    <property type="molecule type" value="Genomic_DNA"/>
</dbReference>
<feature type="region of interest" description="Disordered" evidence="1">
    <location>
        <begin position="359"/>
        <end position="394"/>
    </location>
</feature>
<protein>
    <submittedName>
        <fullName evidence="2">Uncharacterized protein</fullName>
    </submittedName>
</protein>
<dbReference type="VEuPathDB" id="ToxoDB:CSUI_000749"/>
<feature type="compositionally biased region" description="Basic and acidic residues" evidence="1">
    <location>
        <begin position="486"/>
        <end position="498"/>
    </location>
</feature>
<dbReference type="Proteomes" id="UP000221165">
    <property type="component" value="Unassembled WGS sequence"/>
</dbReference>
<evidence type="ECO:0000256" key="1">
    <source>
        <dbReference type="SAM" id="MobiDB-lite"/>
    </source>
</evidence>
<feature type="region of interest" description="Disordered" evidence="1">
    <location>
        <begin position="437"/>
        <end position="498"/>
    </location>
</feature>
<dbReference type="GeneID" id="94424191"/>
<dbReference type="OrthoDB" id="330141at2759"/>
<gene>
    <name evidence="2" type="ORF">CSUI_000749</name>
</gene>
<feature type="region of interest" description="Disordered" evidence="1">
    <location>
        <begin position="1"/>
        <end position="60"/>
    </location>
</feature>
<feature type="compositionally biased region" description="Low complexity" evidence="1">
    <location>
        <begin position="15"/>
        <end position="27"/>
    </location>
</feature>
<reference evidence="2 3" key="1">
    <citation type="journal article" date="2017" name="Int. J. Parasitol.">
        <title>The genome of the protozoan parasite Cystoisospora suis and a reverse vaccinology approach to identify vaccine candidates.</title>
        <authorList>
            <person name="Palmieri N."/>
            <person name="Shrestha A."/>
            <person name="Ruttkowski B."/>
            <person name="Beck T."/>
            <person name="Vogl C."/>
            <person name="Tomley F."/>
            <person name="Blake D.P."/>
            <person name="Joachim A."/>
        </authorList>
    </citation>
    <scope>NUCLEOTIDE SEQUENCE [LARGE SCALE GENOMIC DNA]</scope>
    <source>
        <strain evidence="2 3">Wien I</strain>
    </source>
</reference>
<proteinExistence type="predicted"/>
<feature type="compositionally biased region" description="Basic and acidic residues" evidence="1">
    <location>
        <begin position="50"/>
        <end position="59"/>
    </location>
</feature>
<dbReference type="AlphaFoldDB" id="A0A2C6LFR7"/>
<organism evidence="2 3">
    <name type="scientific">Cystoisospora suis</name>
    <dbReference type="NCBI Taxonomy" id="483139"/>
    <lineage>
        <taxon>Eukaryota</taxon>
        <taxon>Sar</taxon>
        <taxon>Alveolata</taxon>
        <taxon>Apicomplexa</taxon>
        <taxon>Conoidasida</taxon>
        <taxon>Coccidia</taxon>
        <taxon>Eucoccidiorida</taxon>
        <taxon>Eimeriorina</taxon>
        <taxon>Sarcocystidae</taxon>
        <taxon>Cystoisospora</taxon>
    </lineage>
</organism>
<evidence type="ECO:0000313" key="2">
    <source>
        <dbReference type="EMBL" id="PHJ25406.1"/>
    </source>
</evidence>
<feature type="compositionally biased region" description="Basic and acidic residues" evidence="1">
    <location>
        <begin position="469"/>
        <end position="478"/>
    </location>
</feature>
<sequence>MTSTPSFPTPGLCMPSPASVHSASAHPQGSSSFSDTTETLVNCSVSADEPSSREEEGRLDSQSSWSVLRQAFRPWNLVDLCSPADEASTLSAKSSVTDSGLHRRLNKAEEEFLVDSYGYDSHTNLASSTASYSLASFPQVVSHHTSHQLSPLQEGDEEDIFWRCLLVPPRPAEQSSGDSRTRRETRRNHHPVSQRRSAASRSTSVTSFPRHSTHESTSTDLLSFSSASSRSSRTPQTAHIHVASPSCCSSSVSSSLHSVSCSEKEKDRSTCQMSPSSSQGRVLSCVESFFSESSANLHMVNRRHFHPHPCPRRLSLQENSFCASQNSYAHPSPPSEEVSTQIPHSSCLKKLISQTSEAVASHPRALNTRTSVPDYTSLPKPPCLHPPSSGSSSDLFVIENEEVDEFLSSSPAGGVCRVMPASGPPSIGLLTHQQTRYAVNSSSDEEEGNRIRDGASLGLSSSLSKKRTASQEKQKTQEDKEEENVDRDGNIHSEEEHYPGERSLSFFLDLSERERKFSPYRRFFSSEEKRGSRSRSQYSFFPLYQACVGEEESLGDSVGGRVRGIDDFEVSIVGDPLFEERRPRAEDISGNIMKFRRHTTQRPSLVSTTNTATTAASC</sequence>
<dbReference type="RefSeq" id="XP_067927053.1">
    <property type="nucleotide sequence ID" value="XM_068060980.1"/>
</dbReference>
<evidence type="ECO:0000313" key="3">
    <source>
        <dbReference type="Proteomes" id="UP000221165"/>
    </source>
</evidence>
<accession>A0A2C6LFR7</accession>
<feature type="compositionally biased region" description="Basic residues" evidence="1">
    <location>
        <begin position="183"/>
        <end position="193"/>
    </location>
</feature>
<feature type="compositionally biased region" description="Low complexity" evidence="1">
    <location>
        <begin position="194"/>
        <end position="207"/>
    </location>
</feature>
<keyword evidence="3" id="KW-1185">Reference proteome</keyword>
<feature type="compositionally biased region" description="Polar residues" evidence="1">
    <location>
        <begin position="28"/>
        <end position="45"/>
    </location>
</feature>
<name>A0A2C6LFR7_9APIC</name>
<feature type="region of interest" description="Disordered" evidence="1">
    <location>
        <begin position="170"/>
        <end position="237"/>
    </location>
</feature>